<comment type="caution">
    <text evidence="1">The sequence shown here is derived from an EMBL/GenBank/DDBJ whole genome shotgun (WGS) entry which is preliminary data.</text>
</comment>
<dbReference type="Proteomes" id="UP000055024">
    <property type="component" value="Unassembled WGS sequence"/>
</dbReference>
<dbReference type="AlphaFoldDB" id="A0A0V1HBK4"/>
<keyword evidence="2" id="KW-1185">Reference proteome</keyword>
<dbReference type="EMBL" id="JYDP01000097">
    <property type="protein sequence ID" value="KRZ07766.1"/>
    <property type="molecule type" value="Genomic_DNA"/>
</dbReference>
<proteinExistence type="predicted"/>
<organism evidence="1 2">
    <name type="scientific">Trichinella zimbabwensis</name>
    <dbReference type="NCBI Taxonomy" id="268475"/>
    <lineage>
        <taxon>Eukaryota</taxon>
        <taxon>Metazoa</taxon>
        <taxon>Ecdysozoa</taxon>
        <taxon>Nematoda</taxon>
        <taxon>Enoplea</taxon>
        <taxon>Dorylaimia</taxon>
        <taxon>Trichinellida</taxon>
        <taxon>Trichinellidae</taxon>
        <taxon>Trichinella</taxon>
    </lineage>
</organism>
<evidence type="ECO:0000313" key="2">
    <source>
        <dbReference type="Proteomes" id="UP000055024"/>
    </source>
</evidence>
<name>A0A0V1HBK4_9BILA</name>
<gene>
    <name evidence="1" type="ORF">T11_15845</name>
</gene>
<reference evidence="1 2" key="1">
    <citation type="submission" date="2015-01" db="EMBL/GenBank/DDBJ databases">
        <title>Evolution of Trichinella species and genotypes.</title>
        <authorList>
            <person name="Korhonen P.K."/>
            <person name="Edoardo P."/>
            <person name="Giuseppe L.R."/>
            <person name="Gasser R.B."/>
        </authorList>
    </citation>
    <scope>NUCLEOTIDE SEQUENCE [LARGE SCALE GENOMIC DNA]</scope>
    <source>
        <strain evidence="1">ISS1029</strain>
    </source>
</reference>
<accession>A0A0V1HBK4</accession>
<sequence>MEQLEDKKHLPSKRSKCEMVGKAVSCIAIDLHPFCFKAELSFASDGRFRVKSHPARYQLKEAVWPENRSSFVPGVVKVRRSGRIKSTVVDDRKWRKNNWIIEE</sequence>
<protein>
    <submittedName>
        <fullName evidence="1">Uncharacterized protein</fullName>
    </submittedName>
</protein>
<evidence type="ECO:0000313" key="1">
    <source>
        <dbReference type="EMBL" id="KRZ07766.1"/>
    </source>
</evidence>